<feature type="compositionally biased region" description="Polar residues" evidence="6">
    <location>
        <begin position="164"/>
        <end position="186"/>
    </location>
</feature>
<dbReference type="GO" id="GO:0005634">
    <property type="term" value="C:nucleus"/>
    <property type="evidence" value="ECO:0007669"/>
    <property type="project" value="UniProtKB-SubCell"/>
</dbReference>
<evidence type="ECO:0000256" key="2">
    <source>
        <dbReference type="ARBA" id="ARBA00023015"/>
    </source>
</evidence>
<gene>
    <name evidence="9" type="ORF">TOLI1172_LOCUS8111</name>
</gene>
<evidence type="ECO:0000256" key="4">
    <source>
        <dbReference type="ARBA" id="ARBA00023163"/>
    </source>
</evidence>
<dbReference type="InterPro" id="IPR001005">
    <property type="entry name" value="SANT/Myb"/>
</dbReference>
<dbReference type="CDD" id="cd00167">
    <property type="entry name" value="SANT"/>
    <property type="match status" value="1"/>
</dbReference>
<dbReference type="NCBIfam" id="TIGR01557">
    <property type="entry name" value="myb_SHAQKYF"/>
    <property type="match status" value="1"/>
</dbReference>
<dbReference type="InterPro" id="IPR017884">
    <property type="entry name" value="SANT_dom"/>
</dbReference>
<reference evidence="9" key="1">
    <citation type="submission" date="2021-01" db="EMBL/GenBank/DDBJ databases">
        <authorList>
            <person name="Corre E."/>
            <person name="Pelletier E."/>
            <person name="Niang G."/>
            <person name="Scheremetjew M."/>
            <person name="Finn R."/>
            <person name="Kale V."/>
            <person name="Holt S."/>
            <person name="Cochrane G."/>
            <person name="Meng A."/>
            <person name="Brown T."/>
            <person name="Cohen L."/>
        </authorList>
    </citation>
    <scope>NUCLEOTIDE SEQUENCE</scope>
    <source>
        <strain evidence="9">CCMP3278</strain>
    </source>
</reference>
<dbReference type="PROSITE" id="PS51294">
    <property type="entry name" value="HTH_MYB"/>
    <property type="match status" value="1"/>
</dbReference>
<evidence type="ECO:0000259" key="7">
    <source>
        <dbReference type="PROSITE" id="PS51293"/>
    </source>
</evidence>
<dbReference type="Pfam" id="PF00249">
    <property type="entry name" value="Myb_DNA-binding"/>
    <property type="match status" value="1"/>
</dbReference>
<dbReference type="AlphaFoldDB" id="A0A7S0ZJI2"/>
<proteinExistence type="predicted"/>
<dbReference type="InterPro" id="IPR006447">
    <property type="entry name" value="Myb_dom_plants"/>
</dbReference>
<evidence type="ECO:0000256" key="5">
    <source>
        <dbReference type="ARBA" id="ARBA00023242"/>
    </source>
</evidence>
<keyword evidence="4" id="KW-0804">Transcription</keyword>
<feature type="compositionally biased region" description="Low complexity" evidence="6">
    <location>
        <begin position="145"/>
        <end position="158"/>
    </location>
</feature>
<feature type="region of interest" description="Disordered" evidence="6">
    <location>
        <begin position="1"/>
        <end position="28"/>
    </location>
</feature>
<dbReference type="GO" id="GO:0003677">
    <property type="term" value="F:DNA binding"/>
    <property type="evidence" value="ECO:0007669"/>
    <property type="project" value="UniProtKB-KW"/>
</dbReference>
<name>A0A7S0ZJI2_9RHOD</name>
<feature type="compositionally biased region" description="Low complexity" evidence="6">
    <location>
        <begin position="189"/>
        <end position="202"/>
    </location>
</feature>
<dbReference type="PANTHER" id="PTHR12802:SF146">
    <property type="entry name" value="PROTEIN REVEILLE 3"/>
    <property type="match status" value="1"/>
</dbReference>
<keyword evidence="5" id="KW-0539">Nucleus</keyword>
<evidence type="ECO:0000256" key="6">
    <source>
        <dbReference type="SAM" id="MobiDB-lite"/>
    </source>
</evidence>
<protein>
    <recommendedName>
        <fullName evidence="10">HTH myb-type domain-containing protein</fullName>
    </recommendedName>
</protein>
<sequence length="427" mass="47143">MDESSGGGGAGSSGGDEKGRKTRKPYTITKHRENWTAEEHERFLDALRNFDRDWKKIEAYVGSKNVIQIRSHAQKWFLKVQKNKTGEHVPPPRPKRRIKGPNEYHPYSTAPQYEPESCEPMPPPVKQHKKSASHSETKNGSTSTPQSVSLPSISPSDSQKQQRRVQISSEDMGSKGTSISRSTSDRVPSCSVNNTNSSANSRSRQKQATAWEGRPPRPHRAKDRASMNKQQPQNQKHVRLTMSHILPEELSDLIGTPAAISEEEVRGLSDGVAGSQGANSGLDELFMNSLVSGYPDMESADMKTENALPESGAETPVDHYLDQGYDSCQSGGGTSRAGFKNQEGAIVQPLMQSVRSFGDSIEDVDPVTEFKPNFNSIYSYLAGFFDPEKDSNTGWKFEALGTLSLLDKEIVKLLAHNLEQNLRADVL</sequence>
<evidence type="ECO:0000256" key="1">
    <source>
        <dbReference type="ARBA" id="ARBA00004123"/>
    </source>
</evidence>
<dbReference type="GO" id="GO:0010468">
    <property type="term" value="P:regulation of gene expression"/>
    <property type="evidence" value="ECO:0007669"/>
    <property type="project" value="UniProtKB-ARBA"/>
</dbReference>
<dbReference type="InterPro" id="IPR009057">
    <property type="entry name" value="Homeodomain-like_sf"/>
</dbReference>
<feature type="compositionally biased region" description="Gly residues" evidence="6">
    <location>
        <begin position="1"/>
        <end position="14"/>
    </location>
</feature>
<dbReference type="EMBL" id="HBFP01011233">
    <property type="protein sequence ID" value="CAD8823713.1"/>
    <property type="molecule type" value="Transcribed_RNA"/>
</dbReference>
<evidence type="ECO:0000256" key="3">
    <source>
        <dbReference type="ARBA" id="ARBA00023125"/>
    </source>
</evidence>
<dbReference type="SUPFAM" id="SSF46689">
    <property type="entry name" value="Homeodomain-like"/>
    <property type="match status" value="1"/>
</dbReference>
<accession>A0A7S0ZJI2</accession>
<feature type="domain" description="SANT" evidence="7">
    <location>
        <begin position="30"/>
        <end position="81"/>
    </location>
</feature>
<feature type="region of interest" description="Disordered" evidence="6">
    <location>
        <begin position="80"/>
        <end position="236"/>
    </location>
</feature>
<dbReference type="PANTHER" id="PTHR12802">
    <property type="entry name" value="SWI/SNF COMPLEX-RELATED"/>
    <property type="match status" value="1"/>
</dbReference>
<comment type="subcellular location">
    <subcellularLocation>
        <location evidence="1">Nucleus</location>
    </subcellularLocation>
</comment>
<keyword evidence="3" id="KW-0238">DNA-binding</keyword>
<organism evidence="9">
    <name type="scientific">Timspurckia oligopyrenoides</name>
    <dbReference type="NCBI Taxonomy" id="708627"/>
    <lineage>
        <taxon>Eukaryota</taxon>
        <taxon>Rhodophyta</taxon>
        <taxon>Bangiophyceae</taxon>
        <taxon>Porphyridiales</taxon>
        <taxon>Porphyridiaceae</taxon>
        <taxon>Timspurckia</taxon>
    </lineage>
</organism>
<keyword evidence="2" id="KW-0805">Transcription regulation</keyword>
<evidence type="ECO:0000259" key="8">
    <source>
        <dbReference type="PROSITE" id="PS51294"/>
    </source>
</evidence>
<dbReference type="PROSITE" id="PS51293">
    <property type="entry name" value="SANT"/>
    <property type="match status" value="1"/>
</dbReference>
<dbReference type="Gene3D" id="1.10.10.60">
    <property type="entry name" value="Homeodomain-like"/>
    <property type="match status" value="1"/>
</dbReference>
<feature type="domain" description="HTH myb-type" evidence="8">
    <location>
        <begin position="27"/>
        <end position="81"/>
    </location>
</feature>
<dbReference type="SMART" id="SM00717">
    <property type="entry name" value="SANT"/>
    <property type="match status" value="1"/>
</dbReference>
<evidence type="ECO:0008006" key="10">
    <source>
        <dbReference type="Google" id="ProtNLM"/>
    </source>
</evidence>
<evidence type="ECO:0000313" key="9">
    <source>
        <dbReference type="EMBL" id="CAD8823713.1"/>
    </source>
</evidence>
<dbReference type="InterPro" id="IPR017930">
    <property type="entry name" value="Myb_dom"/>
</dbReference>
<dbReference type="FunFam" id="1.10.10.60:FF:000023">
    <property type="entry name" value="protein REVEILLE 6 isoform X1"/>
    <property type="match status" value="1"/>
</dbReference>